<comment type="caution">
    <text evidence="1">The sequence shown here is derived from an EMBL/GenBank/DDBJ whole genome shotgun (WGS) entry which is preliminary data.</text>
</comment>
<proteinExistence type="predicted"/>
<reference evidence="1" key="1">
    <citation type="submission" date="2020-06" db="EMBL/GenBank/DDBJ databases">
        <title>Draft genome of Bugula neritina, a colonial animal packing powerful symbionts and potential medicines.</title>
        <authorList>
            <person name="Rayko M."/>
        </authorList>
    </citation>
    <scope>NUCLEOTIDE SEQUENCE [LARGE SCALE GENOMIC DNA]</scope>
    <source>
        <strain evidence="1">Kwan_BN1</strain>
    </source>
</reference>
<keyword evidence="2" id="KW-1185">Reference proteome</keyword>
<evidence type="ECO:0000313" key="1">
    <source>
        <dbReference type="EMBL" id="KAF6017145.1"/>
    </source>
</evidence>
<name>A0A7J7ITL4_BUGNE</name>
<sequence length="309" mass="34296">MLRTTFNPTIILRSNPVARVDVPYTQAFINDIYNVKTSLSAKLPVQKAQIILNQMTNSIELLQYVAGMTNTFTRFTHSDGFALSNSGSVKQLLSNVTYPKELYQFISVITQAHTFLDQDTNQLLEKVANATKTLVLLKPAIEKAKVALVSYYESNVVTLGVERALQAAQLMVSASRNCLPLLAAKKAVMVNNLESAARKMMKGPHGTTRYLRSLNQPLSNLSTVPVPIVNTIKWKDKAKLAEISDDFDSVTSYLHTTGISTADDVYKLTESMTSLQFYQSCVSKISTMVKNVCYKTSYPDELEVKPVTC</sequence>
<gene>
    <name evidence="1" type="ORF">EB796_024540</name>
</gene>
<dbReference type="Proteomes" id="UP000593567">
    <property type="component" value="Unassembled WGS sequence"/>
</dbReference>
<dbReference type="AlphaFoldDB" id="A0A7J7ITL4"/>
<evidence type="ECO:0000313" key="2">
    <source>
        <dbReference type="Proteomes" id="UP000593567"/>
    </source>
</evidence>
<organism evidence="1 2">
    <name type="scientific">Bugula neritina</name>
    <name type="common">Brown bryozoan</name>
    <name type="synonym">Sertularia neritina</name>
    <dbReference type="NCBI Taxonomy" id="10212"/>
    <lineage>
        <taxon>Eukaryota</taxon>
        <taxon>Metazoa</taxon>
        <taxon>Spiralia</taxon>
        <taxon>Lophotrochozoa</taxon>
        <taxon>Bryozoa</taxon>
        <taxon>Gymnolaemata</taxon>
        <taxon>Cheilostomatida</taxon>
        <taxon>Flustrina</taxon>
        <taxon>Buguloidea</taxon>
        <taxon>Bugulidae</taxon>
        <taxon>Bugula</taxon>
    </lineage>
</organism>
<accession>A0A7J7ITL4</accession>
<protein>
    <submittedName>
        <fullName evidence="1">Uncharacterized protein</fullName>
    </submittedName>
</protein>
<dbReference type="EMBL" id="VXIV02003427">
    <property type="protein sequence ID" value="KAF6017145.1"/>
    <property type="molecule type" value="Genomic_DNA"/>
</dbReference>